<gene>
    <name evidence="5" type="ORF">A2803_05825</name>
</gene>
<proteinExistence type="predicted"/>
<dbReference type="InterPro" id="IPR012675">
    <property type="entry name" value="Beta-grasp_dom_sf"/>
</dbReference>
<dbReference type="InterPro" id="IPR006074">
    <property type="entry name" value="GTP1-OBG_CS"/>
</dbReference>
<dbReference type="InterPro" id="IPR031662">
    <property type="entry name" value="GTP-binding_2"/>
</dbReference>
<keyword evidence="1" id="KW-0547">Nucleotide-binding</keyword>
<dbReference type="Gene3D" id="6.10.140.1070">
    <property type="match status" value="1"/>
</dbReference>
<name>A0A1F7YZS2_9BACT</name>
<dbReference type="EMBL" id="MGGP01000012">
    <property type="protein sequence ID" value="OGM32863.1"/>
    <property type="molecule type" value="Genomic_DNA"/>
</dbReference>
<accession>A0A1F7YZS2</accession>
<dbReference type="Pfam" id="PF16897">
    <property type="entry name" value="MMR_HSR1_Xtn"/>
    <property type="match status" value="1"/>
</dbReference>
<dbReference type="PRINTS" id="PR00326">
    <property type="entry name" value="GTP1OBG"/>
</dbReference>
<evidence type="ECO:0000259" key="4">
    <source>
        <dbReference type="PROSITE" id="PS51710"/>
    </source>
</evidence>
<comment type="caution">
    <text evidence="5">The sequence shown here is derived from an EMBL/GenBank/DDBJ whole genome shotgun (WGS) entry which is preliminary data.</text>
</comment>
<dbReference type="Gene3D" id="3.10.20.30">
    <property type="match status" value="1"/>
</dbReference>
<dbReference type="SUPFAM" id="SSF52540">
    <property type="entry name" value="P-loop containing nucleoside triphosphate hydrolases"/>
    <property type="match status" value="1"/>
</dbReference>
<evidence type="ECO:0000313" key="6">
    <source>
        <dbReference type="Proteomes" id="UP000178870"/>
    </source>
</evidence>
<dbReference type="InterPro" id="IPR006073">
    <property type="entry name" value="GTP-bd"/>
</dbReference>
<dbReference type="Gene3D" id="3.40.50.300">
    <property type="entry name" value="P-loop containing nucleotide triphosphate hydrolases"/>
    <property type="match status" value="1"/>
</dbReference>
<dbReference type="GO" id="GO:0003924">
    <property type="term" value="F:GTPase activity"/>
    <property type="evidence" value="ECO:0007669"/>
    <property type="project" value="InterPro"/>
</dbReference>
<dbReference type="InterPro" id="IPR045001">
    <property type="entry name" value="DRG"/>
</dbReference>
<dbReference type="InterPro" id="IPR031167">
    <property type="entry name" value="G_OBG"/>
</dbReference>
<dbReference type="Proteomes" id="UP000178870">
    <property type="component" value="Unassembled WGS sequence"/>
</dbReference>
<evidence type="ECO:0000256" key="3">
    <source>
        <dbReference type="ARBA" id="ARBA00023134"/>
    </source>
</evidence>
<dbReference type="Pfam" id="PF01926">
    <property type="entry name" value="MMR_HSR1"/>
    <property type="match status" value="1"/>
</dbReference>
<keyword evidence="3" id="KW-0342">GTP-binding</keyword>
<dbReference type="NCBIfam" id="TIGR00231">
    <property type="entry name" value="small_GTP"/>
    <property type="match status" value="1"/>
</dbReference>
<dbReference type="PROSITE" id="PS51710">
    <property type="entry name" value="G_OBG"/>
    <property type="match status" value="1"/>
</dbReference>
<reference evidence="5 6" key="1">
    <citation type="journal article" date="2016" name="Nat. Commun.">
        <title>Thousands of microbial genomes shed light on interconnected biogeochemical processes in an aquifer system.</title>
        <authorList>
            <person name="Anantharaman K."/>
            <person name="Brown C.T."/>
            <person name="Hug L.A."/>
            <person name="Sharon I."/>
            <person name="Castelle C.J."/>
            <person name="Probst A.J."/>
            <person name="Thomas B.C."/>
            <person name="Singh A."/>
            <person name="Wilkins M.J."/>
            <person name="Karaoz U."/>
            <person name="Brodie E.L."/>
            <person name="Williams K.H."/>
            <person name="Hubbard S.S."/>
            <person name="Banfield J.F."/>
        </authorList>
    </citation>
    <scope>NUCLEOTIDE SEQUENCE [LARGE SCALE GENOMIC DNA]</scope>
</reference>
<evidence type="ECO:0000256" key="1">
    <source>
        <dbReference type="ARBA" id="ARBA00022741"/>
    </source>
</evidence>
<dbReference type="PANTHER" id="PTHR43127">
    <property type="entry name" value="DEVELOPMENTALLY-REGULATED GTP-BINDING PROTEIN 2"/>
    <property type="match status" value="1"/>
</dbReference>
<keyword evidence="2" id="KW-0460">Magnesium</keyword>
<evidence type="ECO:0000313" key="5">
    <source>
        <dbReference type="EMBL" id="OGM32863.1"/>
    </source>
</evidence>
<dbReference type="CDD" id="cd01896">
    <property type="entry name" value="DRG"/>
    <property type="match status" value="1"/>
</dbReference>
<protein>
    <recommendedName>
        <fullName evidence="4">OBG-type G domain-containing protein</fullName>
    </recommendedName>
</protein>
<sequence>MQIKRIEKEIRDTPYHKGTERHIGILRARLAKLKDTLEQTPLRQGSGGGQGYALKKQGDATVVLVGPPSAGKSTLLNALTNAESKVAPYAFTTVSVIPGMMKYNDAYIQILDVPGLIEGAEEGKGRGREVLSVARGADLLVLISDVKRPEAIARITAALERNGIRIDKTPPEVKIEKKLKGGLLIKSNIKQELDKETVKEVAAEMGVKNAEIQIRQKVSLDELIDVFAKNRVYVPAISVLNKADTTNFQFTIFNFQNNTINISAETGRGLSELKKAVWDKLNLVKIYLIDKPMIVKSGISLRDVAELIGPDFAQTHDRAKIWGPTAKFEGQEVSLSTKVAESLKVKFL</sequence>
<dbReference type="InterPro" id="IPR027417">
    <property type="entry name" value="P-loop_NTPase"/>
</dbReference>
<evidence type="ECO:0000256" key="2">
    <source>
        <dbReference type="ARBA" id="ARBA00022842"/>
    </source>
</evidence>
<dbReference type="AlphaFoldDB" id="A0A1F7YZS2"/>
<dbReference type="GO" id="GO:0005525">
    <property type="term" value="F:GTP binding"/>
    <property type="evidence" value="ECO:0007669"/>
    <property type="project" value="UniProtKB-KW"/>
</dbReference>
<organism evidence="5 6">
    <name type="scientific">Candidatus Woesebacteria bacterium RIFCSPHIGHO2_01_FULL_44_21</name>
    <dbReference type="NCBI Taxonomy" id="1802503"/>
    <lineage>
        <taxon>Bacteria</taxon>
        <taxon>Candidatus Woeseibacteriota</taxon>
    </lineage>
</organism>
<feature type="domain" description="OBG-type G" evidence="4">
    <location>
        <begin position="60"/>
        <end position="282"/>
    </location>
</feature>
<dbReference type="InterPro" id="IPR005225">
    <property type="entry name" value="Small_GTP-bd"/>
</dbReference>
<dbReference type="PROSITE" id="PS00905">
    <property type="entry name" value="GTP1_OBG"/>
    <property type="match status" value="1"/>
</dbReference>